<sequence>MLNPYKKADVSFEWIRDLEEQGCFSRVYLAHDEHLDYDLVIKEIEKKENTNHDDYFNEARMLYKNAHPNIVQVQYAAQCDNNIYIAMPFYHNGSLNLLMQKKNLTCREIIRYSIQFLSGLYHIHSKGLMHFDIKPNNVMLSNRNEAMLSDFGLSQLINEESRATPEFGYHFHMPPEYFELSSNDYNFTFDIYQAGLTLYRMCVGHDKFEAERSVFRTVEQLKSAIIDGSYPLREFPAHIHKKLIAIVKKCIHIDPNERYQSVLDILNDLSAINDGALDWRLQIAAPDNGTCEWQKELEGVILSVVFDSESASTTGKRLYPDHRQRRVTDLTIDSGCTPAKLYRLLKDN</sequence>
<dbReference type="SMART" id="SM00220">
    <property type="entry name" value="S_TKc"/>
    <property type="match status" value="1"/>
</dbReference>
<name>A0A806X8A1_9ENTR</name>
<protein>
    <submittedName>
        <fullName evidence="2">Protein kinase</fullName>
    </submittedName>
</protein>
<evidence type="ECO:0000313" key="3">
    <source>
        <dbReference type="Proteomes" id="UP000069162"/>
    </source>
</evidence>
<dbReference type="GO" id="GO:0004672">
    <property type="term" value="F:protein kinase activity"/>
    <property type="evidence" value="ECO:0007669"/>
    <property type="project" value="InterPro"/>
</dbReference>
<dbReference type="InterPro" id="IPR011009">
    <property type="entry name" value="Kinase-like_dom_sf"/>
</dbReference>
<dbReference type="PROSITE" id="PS00108">
    <property type="entry name" value="PROTEIN_KINASE_ST"/>
    <property type="match status" value="1"/>
</dbReference>
<dbReference type="InterPro" id="IPR000719">
    <property type="entry name" value="Prot_kinase_dom"/>
</dbReference>
<dbReference type="KEGG" id="kle:AO703_05910"/>
<keyword evidence="2" id="KW-0808">Transferase</keyword>
<reference evidence="3" key="1">
    <citation type="submission" date="2015-10" db="EMBL/GenBank/DDBJ databases">
        <title>Complete Genome Sequencing of Klebsiella sp. strain G5.</title>
        <authorList>
            <person name="Chan K.-G."/>
            <person name="Chen J.-W."/>
        </authorList>
    </citation>
    <scope>NUCLEOTIDE SEQUENCE [LARGE SCALE GENOMIC DNA]</scope>
    <source>
        <strain evidence="3">G5</strain>
    </source>
</reference>
<dbReference type="GO" id="GO:0005524">
    <property type="term" value="F:ATP binding"/>
    <property type="evidence" value="ECO:0007669"/>
    <property type="project" value="InterPro"/>
</dbReference>
<dbReference type="OrthoDB" id="9801841at2"/>
<dbReference type="AlphaFoldDB" id="A0A806X8A1"/>
<dbReference type="EMBL" id="CP012871">
    <property type="protein sequence ID" value="ALR75853.1"/>
    <property type="molecule type" value="Genomic_DNA"/>
</dbReference>
<gene>
    <name evidence="2" type="ORF">AO703_05910</name>
</gene>
<evidence type="ECO:0000259" key="1">
    <source>
        <dbReference type="PROSITE" id="PS50011"/>
    </source>
</evidence>
<accession>A0A806X8A1</accession>
<dbReference type="SUPFAM" id="SSF56112">
    <property type="entry name" value="Protein kinase-like (PK-like)"/>
    <property type="match status" value="1"/>
</dbReference>
<proteinExistence type="predicted"/>
<dbReference type="CDD" id="cd14014">
    <property type="entry name" value="STKc_PknB_like"/>
    <property type="match status" value="1"/>
</dbReference>
<evidence type="ECO:0000313" key="2">
    <source>
        <dbReference type="EMBL" id="ALR75853.1"/>
    </source>
</evidence>
<feature type="domain" description="Protein kinase" evidence="1">
    <location>
        <begin position="13"/>
        <end position="272"/>
    </location>
</feature>
<dbReference type="PANTHER" id="PTHR24345">
    <property type="entry name" value="SERINE/THREONINE-PROTEIN KINASE PLK"/>
    <property type="match status" value="1"/>
</dbReference>
<organism evidence="2 3">
    <name type="scientific">[Enterobacter] lignolyticus</name>
    <dbReference type="NCBI Taxonomy" id="1334193"/>
    <lineage>
        <taxon>Bacteria</taxon>
        <taxon>Pseudomonadati</taxon>
        <taxon>Pseudomonadota</taxon>
        <taxon>Gammaproteobacteria</taxon>
        <taxon>Enterobacterales</taxon>
        <taxon>Enterobacteriaceae</taxon>
        <taxon>Pluralibacter</taxon>
    </lineage>
</organism>
<dbReference type="Proteomes" id="UP000069162">
    <property type="component" value="Chromosome"/>
</dbReference>
<dbReference type="RefSeq" id="WP_062740588.1">
    <property type="nucleotide sequence ID" value="NZ_CP012871.1"/>
</dbReference>
<dbReference type="PROSITE" id="PS50011">
    <property type="entry name" value="PROTEIN_KINASE_DOM"/>
    <property type="match status" value="1"/>
</dbReference>
<keyword evidence="2" id="KW-0418">Kinase</keyword>
<dbReference type="Gene3D" id="1.10.510.10">
    <property type="entry name" value="Transferase(Phosphotransferase) domain 1"/>
    <property type="match status" value="1"/>
</dbReference>
<dbReference type="Pfam" id="PF00069">
    <property type="entry name" value="Pkinase"/>
    <property type="match status" value="1"/>
</dbReference>
<dbReference type="InterPro" id="IPR008271">
    <property type="entry name" value="Ser/Thr_kinase_AS"/>
</dbReference>